<dbReference type="PROSITE" id="PS50026">
    <property type="entry name" value="EGF_3"/>
    <property type="match status" value="3"/>
</dbReference>
<feature type="disulfide bond" evidence="1">
    <location>
        <begin position="647"/>
        <end position="657"/>
    </location>
</feature>
<organism evidence="6 7">
    <name type="scientific">Dictyostelium firmibasis</name>
    <dbReference type="NCBI Taxonomy" id="79012"/>
    <lineage>
        <taxon>Eukaryota</taxon>
        <taxon>Amoebozoa</taxon>
        <taxon>Evosea</taxon>
        <taxon>Eumycetozoa</taxon>
        <taxon>Dictyostelia</taxon>
        <taxon>Dictyosteliales</taxon>
        <taxon>Dictyosteliaceae</taxon>
        <taxon>Dictyostelium</taxon>
    </lineage>
</organism>
<dbReference type="SUPFAM" id="SSF52058">
    <property type="entry name" value="L domain-like"/>
    <property type="match status" value="1"/>
</dbReference>
<dbReference type="Pfam" id="PF25024">
    <property type="entry name" value="EGF_TEN"/>
    <property type="match status" value="1"/>
</dbReference>
<gene>
    <name evidence="6" type="ORF">RB653_009109</name>
</gene>
<feature type="disulfide bond" evidence="1">
    <location>
        <begin position="978"/>
        <end position="988"/>
    </location>
</feature>
<feature type="disulfide bond" evidence="1">
    <location>
        <begin position="997"/>
        <end position="1006"/>
    </location>
</feature>
<keyword evidence="3" id="KW-1133">Transmembrane helix</keyword>
<keyword evidence="3" id="KW-0472">Membrane</keyword>
<name>A0AAN7YUS2_9MYCE</name>
<feature type="disulfide bond" evidence="1">
    <location>
        <begin position="666"/>
        <end position="675"/>
    </location>
</feature>
<feature type="region of interest" description="Disordered" evidence="2">
    <location>
        <begin position="1014"/>
        <end position="1039"/>
    </location>
</feature>
<evidence type="ECO:0000313" key="7">
    <source>
        <dbReference type="Proteomes" id="UP001344447"/>
    </source>
</evidence>
<evidence type="ECO:0000256" key="4">
    <source>
        <dbReference type="SAM" id="SignalP"/>
    </source>
</evidence>
<dbReference type="InterPro" id="IPR054484">
    <property type="entry name" value="ComC_SSD"/>
</dbReference>
<feature type="domain" description="EGF-like" evidence="5">
    <location>
        <begin position="714"/>
        <end position="746"/>
    </location>
</feature>
<sequence>MKCFHLIFFIYLFLFVVNSFDQPLNSSDYGCLKYLLAKTNKLSDPTILKYWDDKSQMYDFCKLFQCSVDSTNNTQFYLQSISLKNVTTSGTISPVPTPGGPSSGGSTPTTDPISLIEIKYSDFQCFNRLNSIEITGYKVNSDIFMETIATSSVNSLSLLNCTTVKVPSNIQQNITSLTLELSESLFNTGGLISQSILLYLKTFILKSFQINPVGTFQYPSFLNNSISINKEIQMDNFIMTTNTIPDLTLFKITNVEIIVPYLNDISKLNSFLKVKILTLDFLSNTIDFPSLFTSTDNSLETIVLKSRISNLVQLIDLTKSKSLKSFKFVQKTNPPTPFVYGATASFPFGALPSSLEDISLENAGITTFNNQVDFKNTKKINLGLNKISGSLPAQINFPNLIQVSLKGNIYFGPIPNISYCNMIFDVSDNLKIDGELPQCFSCYIPTQPSLFQLFNGTQIKLDSIKQENCTLKAVPNFIIINSTNFQLSGDSLGYEVPFSYSDQFLANKQMVIPNKVFTGNILQNLDDVIIFKFMGANYTLQTKPISPNITQIYGATRGSSQNTYQFVGKYFTYNESILNITVNGYKCMVLSSAFELITCGLIDESERPILLKANSSIPYYVVYFSLSNFTTQLTVSSVSKISQVSLCKNTCNNGGICNTLVGSCVCLPTWIGNDCLTRDLDCPSNCTYPNGICNRSNGECSCSSKWNTSDCSNPVPSCPDTCNNGLCNNNTKKCECLPTWTGDDCLTRDFNCPNNCTYPNGDCNRLNGSCQCSGKWEASDCNTPIISCPDTCNNGMCNNNTKKCECLPTWTGDDCLTRDFDCPNNCTYPNGDCNRLTGSCTCKSNWQSIDCINPFKNCIGGCNEVESGSTCNNFTGECKCTSDYTGSNCLLPSQYISSIEPTTTDGGMVKIWGWFGKNNTDLTVQIGSLFCKVEIVNSSFISCEIGSDSGTKSVTIIQNNIKYVGNNIYHYTEITYKCPNDCSGHGSCNKFVGQCKCLNGWGGFDCNAISTTDTTPSSTATSTTTSQTQQPTSTPDKVAVPDTVTTVNKTEGSALINNEKTTYEIKIISLVELSFNQSIVKNNPLNNRWSVDTSMKNKFIFNQTLNNSNCEIIYSIEELKETRDYSFAGLDLTLDKGSIKISVEIKNYPYSNSLNTLQLQMESKIGEENSNVKDNNDECNKENTQIDTNQMDKNQVLNYVTISKDQKILYGRFINRVVSDTKPTFITTSIIQTNQSDSLIIGVNLPHCKQSCLIDPDFSVLVSSKYQQCSNDNNSNGKAPWILPVAIVVPCVTVAALIIIGSIVYRKNRTSILLAKEKYSFSLKKYSKKSNSDLYMPD</sequence>
<dbReference type="Gene3D" id="2.10.25.10">
    <property type="entry name" value="Laminin"/>
    <property type="match status" value="2"/>
</dbReference>
<keyword evidence="1" id="KW-0245">EGF-like domain</keyword>
<dbReference type="CDD" id="cd00603">
    <property type="entry name" value="IPT_PCSR"/>
    <property type="match status" value="1"/>
</dbReference>
<keyword evidence="3" id="KW-0812">Transmembrane</keyword>
<evidence type="ECO:0000256" key="2">
    <source>
        <dbReference type="SAM" id="MobiDB-lite"/>
    </source>
</evidence>
<keyword evidence="1" id="KW-1015">Disulfide bond</keyword>
<dbReference type="PRINTS" id="PR00011">
    <property type="entry name" value="EGFLAMININ"/>
</dbReference>
<comment type="caution">
    <text evidence="6">The sequence shown here is derived from an EMBL/GenBank/DDBJ whole genome shotgun (WGS) entry which is preliminary data.</text>
</comment>
<evidence type="ECO:0000256" key="3">
    <source>
        <dbReference type="SAM" id="Phobius"/>
    </source>
</evidence>
<feature type="chain" id="PRO_5043017191" description="EGF-like domain-containing protein" evidence="4">
    <location>
        <begin position="20"/>
        <end position="1338"/>
    </location>
</feature>
<proteinExistence type="predicted"/>
<dbReference type="EMBL" id="JAVFKY010000003">
    <property type="protein sequence ID" value="KAK5579426.1"/>
    <property type="molecule type" value="Genomic_DNA"/>
</dbReference>
<dbReference type="PROSITE" id="PS00022">
    <property type="entry name" value="EGF_1"/>
    <property type="match status" value="5"/>
</dbReference>
<dbReference type="InterPro" id="IPR053331">
    <property type="entry name" value="EGF-like_comC"/>
</dbReference>
<comment type="caution">
    <text evidence="1">Lacks conserved residue(s) required for the propagation of feature annotation.</text>
</comment>
<protein>
    <recommendedName>
        <fullName evidence="5">EGF-like domain-containing protein</fullName>
    </recommendedName>
</protein>
<dbReference type="Gene3D" id="2.60.120.260">
    <property type="entry name" value="Galactose-binding domain-like"/>
    <property type="match status" value="1"/>
</dbReference>
<feature type="signal peptide" evidence="4">
    <location>
        <begin position="1"/>
        <end position="19"/>
    </location>
</feature>
<evidence type="ECO:0000313" key="6">
    <source>
        <dbReference type="EMBL" id="KAK5579426.1"/>
    </source>
</evidence>
<dbReference type="PANTHER" id="PTHR24032:SF14">
    <property type="entry name" value="EGF-LIKE DOMAIN-CONTAINING PROTEIN-RELATED"/>
    <property type="match status" value="1"/>
</dbReference>
<dbReference type="SMART" id="SM00181">
    <property type="entry name" value="EGF"/>
    <property type="match status" value="6"/>
</dbReference>
<reference evidence="6 7" key="1">
    <citation type="submission" date="2023-11" db="EMBL/GenBank/DDBJ databases">
        <title>Dfirmibasis_genome.</title>
        <authorList>
            <person name="Edelbroek B."/>
            <person name="Kjellin J."/>
            <person name="Jerlstrom-Hultqvist J."/>
            <person name="Soderbom F."/>
        </authorList>
    </citation>
    <scope>NUCLEOTIDE SEQUENCE [LARGE SCALE GENOMIC DNA]</scope>
    <source>
        <strain evidence="6 7">TNS-C-14</strain>
    </source>
</reference>
<evidence type="ECO:0000259" key="5">
    <source>
        <dbReference type="PROSITE" id="PS50026"/>
    </source>
</evidence>
<dbReference type="InterPro" id="IPR000742">
    <property type="entry name" value="EGF"/>
</dbReference>
<feature type="disulfide bond" evidence="1">
    <location>
        <begin position="736"/>
        <end position="745"/>
    </location>
</feature>
<dbReference type="Proteomes" id="UP001344447">
    <property type="component" value="Unassembled WGS sequence"/>
</dbReference>
<evidence type="ECO:0000256" key="1">
    <source>
        <dbReference type="PROSITE-ProRule" id="PRU00076"/>
    </source>
</evidence>
<keyword evidence="7" id="KW-1185">Reference proteome</keyword>
<keyword evidence="4" id="KW-0732">Signal</keyword>
<dbReference type="Gene3D" id="3.80.10.10">
    <property type="entry name" value="Ribonuclease Inhibitor"/>
    <property type="match status" value="1"/>
</dbReference>
<dbReference type="InterPro" id="IPR032675">
    <property type="entry name" value="LRR_dom_sf"/>
</dbReference>
<accession>A0AAN7YUS2</accession>
<feature type="compositionally biased region" description="Low complexity" evidence="2">
    <location>
        <begin position="1014"/>
        <end position="1035"/>
    </location>
</feature>
<dbReference type="Pfam" id="PF22933">
    <property type="entry name" value="ComC_SSD"/>
    <property type="match status" value="1"/>
</dbReference>
<dbReference type="PANTHER" id="PTHR24032">
    <property type="entry name" value="EGF-LIKE DOMAIN-CONTAINING PROTEIN-RELATED-RELATED"/>
    <property type="match status" value="1"/>
</dbReference>
<feature type="domain" description="EGF-like" evidence="5">
    <location>
        <begin position="974"/>
        <end position="1007"/>
    </location>
</feature>
<feature type="domain" description="EGF-like" evidence="5">
    <location>
        <begin position="643"/>
        <end position="676"/>
    </location>
</feature>
<feature type="transmembrane region" description="Helical" evidence="3">
    <location>
        <begin position="1281"/>
        <end position="1305"/>
    </location>
</feature>
<dbReference type="PROSITE" id="PS01186">
    <property type="entry name" value="EGF_2"/>
    <property type="match status" value="1"/>
</dbReference>